<accession>A0A158CKF9</accession>
<dbReference type="GO" id="GO:0004674">
    <property type="term" value="F:protein serine/threonine kinase activity"/>
    <property type="evidence" value="ECO:0007669"/>
    <property type="project" value="UniProtKB-KW"/>
</dbReference>
<dbReference type="EMBL" id="FCOA02000023">
    <property type="protein sequence ID" value="SAK82356.1"/>
    <property type="molecule type" value="Genomic_DNA"/>
</dbReference>
<sequence length="358" mass="39603">MTKSKQEHEVFHEAARASLAHWAWPEDSELSLLKYRENAVFKAVTPDGRKAAIRVHRPNYHSACELTSELQWMHALHSSGIPVSQAVPTQTNELLISVTPAGSSELFWVDMLAWIDGAPIGSAESRDYADALSVEPVYREIGRLAALMHEQSSTWSTPANFFRPAWDTAGCVGISEQVVDNIGEPLWGDFKDLDVLSQEQRAVLSRAAEIASAAMNAFGTSSDRYGLVHADLVPDNLMETEAGLIVIDFDDCGYGWYLWDLVTAVFWHLGEQTYDDALRGYIDGYRSVRELPDSHLALIPSMLVLRALVYLGWMHSRRGTDTARELTAHVIATSEQLSRQLLDAADLSSSAASPSLTN</sequence>
<dbReference type="InterPro" id="IPR050249">
    <property type="entry name" value="Pseudomonas-type_ThrB"/>
</dbReference>
<keyword evidence="3" id="KW-0808">Transferase</keyword>
<keyword evidence="3" id="KW-0723">Serine/threonine-protein kinase</keyword>
<organism evidence="3 4">
    <name type="scientific">Caballeronia hypogeia</name>
    <dbReference type="NCBI Taxonomy" id="1777140"/>
    <lineage>
        <taxon>Bacteria</taxon>
        <taxon>Pseudomonadati</taxon>
        <taxon>Pseudomonadota</taxon>
        <taxon>Betaproteobacteria</taxon>
        <taxon>Burkholderiales</taxon>
        <taxon>Burkholderiaceae</taxon>
        <taxon>Caballeronia</taxon>
    </lineage>
</organism>
<keyword evidence="4" id="KW-1185">Reference proteome</keyword>
<evidence type="ECO:0000256" key="1">
    <source>
        <dbReference type="ARBA" id="ARBA00038240"/>
    </source>
</evidence>
<evidence type="ECO:0000313" key="3">
    <source>
        <dbReference type="EMBL" id="SAK82356.1"/>
    </source>
</evidence>
<proteinExistence type="inferred from homology"/>
<dbReference type="InterPro" id="IPR011009">
    <property type="entry name" value="Kinase-like_dom_sf"/>
</dbReference>
<dbReference type="GO" id="GO:0009088">
    <property type="term" value="P:threonine biosynthetic process"/>
    <property type="evidence" value="ECO:0007669"/>
    <property type="project" value="TreeGrafter"/>
</dbReference>
<gene>
    <name evidence="3" type="ORF">AWB79_05472</name>
</gene>
<dbReference type="AlphaFoldDB" id="A0A158CKF9"/>
<evidence type="ECO:0000313" key="4">
    <source>
        <dbReference type="Proteomes" id="UP000054851"/>
    </source>
</evidence>
<keyword evidence="3" id="KW-0418">Kinase</keyword>
<dbReference type="PANTHER" id="PTHR21064:SF6">
    <property type="entry name" value="AMINOGLYCOSIDE PHOSPHOTRANSFERASE DOMAIN-CONTAINING PROTEIN"/>
    <property type="match status" value="1"/>
</dbReference>
<dbReference type="OrthoDB" id="241498at2"/>
<comment type="caution">
    <text evidence="3">The sequence shown here is derived from an EMBL/GenBank/DDBJ whole genome shotgun (WGS) entry which is preliminary data.</text>
</comment>
<dbReference type="SUPFAM" id="SSF56112">
    <property type="entry name" value="Protein kinase-like (PK-like)"/>
    <property type="match status" value="1"/>
</dbReference>
<dbReference type="Pfam" id="PF01636">
    <property type="entry name" value="APH"/>
    <property type="match status" value="1"/>
</dbReference>
<dbReference type="STRING" id="1777140.AWB79_05472"/>
<dbReference type="GO" id="GO:0004413">
    <property type="term" value="F:homoserine kinase activity"/>
    <property type="evidence" value="ECO:0007669"/>
    <property type="project" value="TreeGrafter"/>
</dbReference>
<feature type="domain" description="Aminoglycoside phosphotransferase" evidence="2">
    <location>
        <begin position="37"/>
        <end position="291"/>
    </location>
</feature>
<reference evidence="3" key="1">
    <citation type="submission" date="2016-01" db="EMBL/GenBank/DDBJ databases">
        <authorList>
            <person name="Peeters C."/>
        </authorList>
    </citation>
    <scope>NUCLEOTIDE SEQUENCE</scope>
    <source>
        <strain evidence="3">LMG 29322</strain>
    </source>
</reference>
<dbReference type="Gene3D" id="3.30.200.20">
    <property type="entry name" value="Phosphorylase Kinase, domain 1"/>
    <property type="match status" value="1"/>
</dbReference>
<dbReference type="Proteomes" id="UP000054851">
    <property type="component" value="Unassembled WGS sequence"/>
</dbReference>
<evidence type="ECO:0000259" key="2">
    <source>
        <dbReference type="Pfam" id="PF01636"/>
    </source>
</evidence>
<dbReference type="Gene3D" id="3.90.1200.10">
    <property type="match status" value="1"/>
</dbReference>
<dbReference type="PANTHER" id="PTHR21064">
    <property type="entry name" value="AMINOGLYCOSIDE PHOSPHOTRANSFERASE DOMAIN-CONTAINING PROTEIN-RELATED"/>
    <property type="match status" value="1"/>
</dbReference>
<name>A0A158CKF9_9BURK</name>
<protein>
    <submittedName>
        <fullName evidence="3">Serine/threonine protein kinase</fullName>
    </submittedName>
</protein>
<dbReference type="RefSeq" id="WP_061170551.1">
    <property type="nucleotide sequence ID" value="NZ_FCOA02000023.1"/>
</dbReference>
<dbReference type="InterPro" id="IPR002575">
    <property type="entry name" value="Aminoglycoside_PTrfase"/>
</dbReference>
<comment type="similarity">
    <text evidence="1">Belongs to the pseudomonas-type ThrB family.</text>
</comment>